<dbReference type="CDD" id="cd00609">
    <property type="entry name" value="AAT_like"/>
    <property type="match status" value="1"/>
</dbReference>
<dbReference type="STRING" id="41047.A0A397H082"/>
<evidence type="ECO:0000256" key="1">
    <source>
        <dbReference type="ARBA" id="ARBA00007441"/>
    </source>
</evidence>
<dbReference type="GeneID" id="38129264"/>
<keyword evidence="2" id="KW-0663">Pyridoxal phosphate</keyword>
<organism evidence="4 5">
    <name type="scientific">Aspergillus thermomutatus</name>
    <name type="common">Neosartorya pseudofischeri</name>
    <dbReference type="NCBI Taxonomy" id="41047"/>
    <lineage>
        <taxon>Eukaryota</taxon>
        <taxon>Fungi</taxon>
        <taxon>Dikarya</taxon>
        <taxon>Ascomycota</taxon>
        <taxon>Pezizomycotina</taxon>
        <taxon>Eurotiomycetes</taxon>
        <taxon>Eurotiomycetidae</taxon>
        <taxon>Eurotiales</taxon>
        <taxon>Aspergillaceae</taxon>
        <taxon>Aspergillus</taxon>
        <taxon>Aspergillus subgen. Fumigati</taxon>
    </lineage>
</organism>
<reference evidence="4" key="1">
    <citation type="submission" date="2018-08" db="EMBL/GenBank/DDBJ databases">
        <title>Draft genome sequence of azole-resistant Aspergillus thermomutatus (Neosartorya pseudofischeri) strain HMR AF 39, isolated from a human nasal aspirate.</title>
        <authorList>
            <person name="Parent-Michaud M."/>
            <person name="Dufresne P.J."/>
            <person name="Fournier E."/>
            <person name="Martineau C."/>
            <person name="Moreira S."/>
            <person name="Perkins V."/>
            <person name="De Repentigny L."/>
            <person name="Dufresne S.F."/>
        </authorList>
    </citation>
    <scope>NUCLEOTIDE SEQUENCE [LARGE SCALE GENOMIC DNA]</scope>
    <source>
        <strain evidence="4">HMR AF 39</strain>
    </source>
</reference>
<dbReference type="Pfam" id="PF00155">
    <property type="entry name" value="Aminotran_1_2"/>
    <property type="match status" value="1"/>
</dbReference>
<dbReference type="GO" id="GO:0003824">
    <property type="term" value="F:catalytic activity"/>
    <property type="evidence" value="ECO:0007669"/>
    <property type="project" value="InterPro"/>
</dbReference>
<evidence type="ECO:0000313" key="4">
    <source>
        <dbReference type="EMBL" id="RHZ56602.1"/>
    </source>
</evidence>
<comment type="similarity">
    <text evidence="1">Belongs to the class-I pyridoxal-phosphate-dependent aminotransferase family.</text>
</comment>
<dbReference type="PROSITE" id="PS00105">
    <property type="entry name" value="AA_TRANSFER_CLASS_1"/>
    <property type="match status" value="1"/>
</dbReference>
<dbReference type="RefSeq" id="XP_026614772.1">
    <property type="nucleotide sequence ID" value="XM_026760909.1"/>
</dbReference>
<dbReference type="InterPro" id="IPR015422">
    <property type="entry name" value="PyrdxlP-dep_Trfase_small"/>
</dbReference>
<dbReference type="EMBL" id="NKHU02000087">
    <property type="protein sequence ID" value="RHZ56602.1"/>
    <property type="molecule type" value="Genomic_DNA"/>
</dbReference>
<evidence type="ECO:0000313" key="5">
    <source>
        <dbReference type="Proteomes" id="UP000215305"/>
    </source>
</evidence>
<evidence type="ECO:0000259" key="3">
    <source>
        <dbReference type="Pfam" id="PF00155"/>
    </source>
</evidence>
<dbReference type="InterPro" id="IPR004838">
    <property type="entry name" value="NHTrfase_class1_PyrdxlP-BS"/>
</dbReference>
<dbReference type="InterPro" id="IPR015424">
    <property type="entry name" value="PyrdxlP-dep_Trfase"/>
</dbReference>
<dbReference type="OrthoDB" id="7042322at2759"/>
<comment type="caution">
    <text evidence="4">The sequence shown here is derived from an EMBL/GenBank/DDBJ whole genome shotgun (WGS) entry which is preliminary data.</text>
</comment>
<dbReference type="Proteomes" id="UP000215305">
    <property type="component" value="Unassembled WGS sequence"/>
</dbReference>
<dbReference type="PANTHER" id="PTHR43510:SF1">
    <property type="entry name" value="AMINOTRANSFERASE FUNCTION, HYPOTHETICAL (EUROFUNG)"/>
    <property type="match status" value="1"/>
</dbReference>
<protein>
    <recommendedName>
        <fullName evidence="3">Aminotransferase class I/classII large domain-containing protein</fullName>
    </recommendedName>
</protein>
<dbReference type="AlphaFoldDB" id="A0A397H082"/>
<accession>A0A397H082</accession>
<feature type="domain" description="Aminotransferase class I/classII large" evidence="3">
    <location>
        <begin position="64"/>
        <end position="391"/>
    </location>
</feature>
<dbReference type="PANTHER" id="PTHR43510">
    <property type="entry name" value="AMINOTRANSFERASE FUNCTION, HYPOTHETICAL (EUROFUNG)"/>
    <property type="match status" value="1"/>
</dbReference>
<name>A0A397H082_ASPTH</name>
<proteinExistence type="inferred from homology"/>
<dbReference type="Gene3D" id="3.40.640.10">
    <property type="entry name" value="Type I PLP-dependent aspartate aminotransferase-like (Major domain)"/>
    <property type="match status" value="1"/>
</dbReference>
<evidence type="ECO:0000256" key="2">
    <source>
        <dbReference type="ARBA" id="ARBA00022898"/>
    </source>
</evidence>
<dbReference type="InterPro" id="IPR015421">
    <property type="entry name" value="PyrdxlP-dep_Trfase_major"/>
</dbReference>
<dbReference type="SUPFAM" id="SSF53383">
    <property type="entry name" value="PLP-dependent transferases"/>
    <property type="match status" value="1"/>
</dbReference>
<dbReference type="InterPro" id="IPR004839">
    <property type="entry name" value="Aminotransferase_I/II_large"/>
</dbReference>
<keyword evidence="5" id="KW-1185">Reference proteome</keyword>
<dbReference type="Gene3D" id="3.90.1150.10">
    <property type="entry name" value="Aspartate Aminotransferase, domain 1"/>
    <property type="match status" value="1"/>
</dbReference>
<gene>
    <name evidence="4" type="ORF">CDV56_107290</name>
</gene>
<dbReference type="VEuPathDB" id="FungiDB:CDV56_107290"/>
<sequence length="408" mass="45078">MVKLDTFEIDHWILTRSPGAKHNLAHSYSLPITIQELSALGNDQVEDVDNPLARTLSLPMNYGPSFTGFEKLRMNIAALYANESGAVISPNNIITTPGASLANFIVFLALVGSGDHVIVQYPTYPQLHSLPSCLGAEVSLWQASENNHWEMDLEELERLIQPNTKMIVLNNPQNPTGAIIARSALRRIVDLARRHSIILFSDEIYRALFHSISTADSEYPPSLLSFGYEKTVVTCSLSKTFSLAGIRVGWIASHSSSILDLCLNARSYTVITVSQIDEWIAAMALEPVRLQELMKRNLALAKHNLEVVQAFIDQHSSVCEWVRPVAGPVGFVKFSRNGLPIDDVELCILLLEKKGVLLVPGQKCFGEMFKGYVRLGFGQSTPALEAALEALAAFISESYEEVPVAEWK</sequence>
<dbReference type="GO" id="GO:0030170">
    <property type="term" value="F:pyridoxal phosphate binding"/>
    <property type="evidence" value="ECO:0007669"/>
    <property type="project" value="InterPro"/>
</dbReference>